<reference evidence="1 2" key="1">
    <citation type="submission" date="2021-06" db="EMBL/GenBank/DDBJ databases">
        <title>Caerostris darwini draft genome.</title>
        <authorList>
            <person name="Kono N."/>
            <person name="Arakawa K."/>
        </authorList>
    </citation>
    <scope>NUCLEOTIDE SEQUENCE [LARGE SCALE GENOMIC DNA]</scope>
</reference>
<protein>
    <submittedName>
        <fullName evidence="1">Uncharacterized protein</fullName>
    </submittedName>
</protein>
<proteinExistence type="predicted"/>
<organism evidence="1 2">
    <name type="scientific">Caerostris darwini</name>
    <dbReference type="NCBI Taxonomy" id="1538125"/>
    <lineage>
        <taxon>Eukaryota</taxon>
        <taxon>Metazoa</taxon>
        <taxon>Ecdysozoa</taxon>
        <taxon>Arthropoda</taxon>
        <taxon>Chelicerata</taxon>
        <taxon>Arachnida</taxon>
        <taxon>Araneae</taxon>
        <taxon>Araneomorphae</taxon>
        <taxon>Entelegynae</taxon>
        <taxon>Araneoidea</taxon>
        <taxon>Araneidae</taxon>
        <taxon>Caerostris</taxon>
    </lineage>
</organism>
<evidence type="ECO:0000313" key="2">
    <source>
        <dbReference type="Proteomes" id="UP001054837"/>
    </source>
</evidence>
<gene>
    <name evidence="1" type="ORF">CDAR_607921</name>
</gene>
<keyword evidence="2" id="KW-1185">Reference proteome</keyword>
<name>A0AAV4UL66_9ARAC</name>
<evidence type="ECO:0000313" key="1">
    <source>
        <dbReference type="EMBL" id="GIY58570.1"/>
    </source>
</evidence>
<dbReference type="AlphaFoldDB" id="A0AAV4UL66"/>
<comment type="caution">
    <text evidence="1">The sequence shown here is derived from an EMBL/GenBank/DDBJ whole genome shotgun (WGS) entry which is preliminary data.</text>
</comment>
<dbReference type="Proteomes" id="UP001054837">
    <property type="component" value="Unassembled WGS sequence"/>
</dbReference>
<accession>A0AAV4UL66</accession>
<sequence>MHSAVTSLVRKSKQFNRKWIGGDRGSISLISRSNFGRYFPNSLQCDTQLQNLHVPARAPKKSFIFALEEPSLQQGKGWKFVQIRKQKSFDHIRDQCRVKKPDDKNFSYCNSPNFVETAHSNETIHDTYYPINSSKYTCPPLLFISLTCPNQNTLSHRRNHVGGECSSLMDPDFHGGHHSPLDGIGGGVENRTQE</sequence>
<dbReference type="EMBL" id="BPLQ01011519">
    <property type="protein sequence ID" value="GIY58570.1"/>
    <property type="molecule type" value="Genomic_DNA"/>
</dbReference>